<dbReference type="InterPro" id="IPR016181">
    <property type="entry name" value="Acyl_CoA_acyltransferase"/>
</dbReference>
<organism evidence="2 3">
    <name type="scientific">Campylobacter majalis</name>
    <dbReference type="NCBI Taxonomy" id="2790656"/>
    <lineage>
        <taxon>Bacteria</taxon>
        <taxon>Pseudomonadati</taxon>
        <taxon>Campylobacterota</taxon>
        <taxon>Epsilonproteobacteria</taxon>
        <taxon>Campylobacterales</taxon>
        <taxon>Campylobacteraceae</taxon>
        <taxon>Campylobacter</taxon>
    </lineage>
</organism>
<comment type="caution">
    <text evidence="2">The sequence shown here is derived from an EMBL/GenBank/DDBJ whole genome shotgun (WGS) entry which is preliminary data.</text>
</comment>
<sequence length="153" mass="17774">MRLINFTELSHSQKMMILKWRNDEQVAKFMLNKNISEMDHLNFIQSLKTCTHKLYFLVKNDDVFEKCDIGVIYFTDICKESCEFGLYANPSLKGVGKVLIKGVIDYAFCVLKVKILSAKAYKSNEKALALYDKFGFEICSEDDEFFHLRLVNS</sequence>
<dbReference type="Gene3D" id="3.40.630.30">
    <property type="match status" value="1"/>
</dbReference>
<keyword evidence="2" id="KW-0808">Transferase</keyword>
<dbReference type="GO" id="GO:0016746">
    <property type="term" value="F:acyltransferase activity"/>
    <property type="evidence" value="ECO:0007669"/>
    <property type="project" value="UniProtKB-KW"/>
</dbReference>
<name>A0ABN7K7R4_9BACT</name>
<reference evidence="2 3" key="1">
    <citation type="submission" date="2020-11" db="EMBL/GenBank/DDBJ databases">
        <authorList>
            <person name="Peeters C."/>
        </authorList>
    </citation>
    <scope>NUCLEOTIDE SEQUENCE [LARGE SCALE GENOMIC DNA]</scope>
    <source>
        <strain evidence="2 3">LMG 7974</strain>
    </source>
</reference>
<proteinExistence type="predicted"/>
<evidence type="ECO:0000313" key="2">
    <source>
        <dbReference type="EMBL" id="CAD7288029.1"/>
    </source>
</evidence>
<gene>
    <name evidence="2" type="primary">pseH</name>
    <name evidence="2" type="ORF">LMG7974_00797</name>
</gene>
<dbReference type="EMBL" id="CAJHOF010000006">
    <property type="protein sequence ID" value="CAD7288029.1"/>
    <property type="molecule type" value="Genomic_DNA"/>
</dbReference>
<evidence type="ECO:0000259" key="1">
    <source>
        <dbReference type="PROSITE" id="PS51186"/>
    </source>
</evidence>
<feature type="domain" description="N-acetyltransferase" evidence="1">
    <location>
        <begin position="4"/>
        <end position="153"/>
    </location>
</feature>
<evidence type="ECO:0000313" key="3">
    <source>
        <dbReference type="Proteomes" id="UP000789803"/>
    </source>
</evidence>
<protein>
    <submittedName>
        <fullName evidence="2">UDP-4-amino-4, 6-dideoxy-N-acetyl-beta-L-altrosamine N-acetyltransferase</fullName>
        <ecNumber evidence="2">2.3.1.202</ecNumber>
    </submittedName>
</protein>
<dbReference type="SUPFAM" id="SSF55729">
    <property type="entry name" value="Acyl-CoA N-acyltransferases (Nat)"/>
    <property type="match status" value="1"/>
</dbReference>
<keyword evidence="2" id="KW-0012">Acyltransferase</keyword>
<dbReference type="InterPro" id="IPR020036">
    <property type="entry name" value="PseH"/>
</dbReference>
<accession>A0ABN7K7R4</accession>
<dbReference type="EC" id="2.3.1.202" evidence="2"/>
<dbReference type="Pfam" id="PF13302">
    <property type="entry name" value="Acetyltransf_3"/>
    <property type="match status" value="1"/>
</dbReference>
<dbReference type="PROSITE" id="PS51186">
    <property type="entry name" value="GNAT"/>
    <property type="match status" value="1"/>
</dbReference>
<keyword evidence="3" id="KW-1185">Reference proteome</keyword>
<dbReference type="NCBIfam" id="TIGR03585">
    <property type="entry name" value="PseH"/>
    <property type="match status" value="1"/>
</dbReference>
<dbReference type="InterPro" id="IPR000182">
    <property type="entry name" value="GNAT_dom"/>
</dbReference>
<dbReference type="Proteomes" id="UP000789803">
    <property type="component" value="Unassembled WGS sequence"/>
</dbReference>
<dbReference type="RefSeq" id="WP_229932608.1">
    <property type="nucleotide sequence ID" value="NZ_CAJHOF010000006.1"/>
</dbReference>